<comment type="caution">
    <text evidence="1">The sequence shown here is derived from an EMBL/GenBank/DDBJ whole genome shotgun (WGS) entry which is preliminary data.</text>
</comment>
<dbReference type="PANTHER" id="PTHR46890:SF48">
    <property type="entry name" value="RNA-DIRECTED DNA POLYMERASE"/>
    <property type="match status" value="1"/>
</dbReference>
<dbReference type="Gramene" id="Jr02_06440_p1">
    <property type="protein sequence ID" value="cds.Jr02_06440_p1"/>
    <property type="gene ID" value="Jr02_06440"/>
</dbReference>
<feature type="non-terminal residue" evidence="1">
    <location>
        <position position="147"/>
    </location>
</feature>
<dbReference type="AlphaFoldDB" id="A0A834D5Q8"/>
<dbReference type="EMBL" id="LIHL02000002">
    <property type="protein sequence ID" value="KAF5477110.1"/>
    <property type="molecule type" value="Genomic_DNA"/>
</dbReference>
<accession>A0A834D5Q8</accession>
<protein>
    <submittedName>
        <fullName evidence="1">Uncharacterized protein</fullName>
    </submittedName>
</protein>
<dbReference type="InterPro" id="IPR052343">
    <property type="entry name" value="Retrotransposon-Effector_Assoc"/>
</dbReference>
<sequence>MQLENGNILESSEQVHNRALNYFQQFLSTHSNVEQVDLSSLIQCSISEDNNVALSRAPSEAKIYDALKSIPKESSLGPDGFGSGFYLSCWGLIKDDVIDTDFFSGSTLPRFYTASFLVLIPKVDDPKSFNKFYPISLCSIAYKILSK</sequence>
<dbReference type="PANTHER" id="PTHR46890">
    <property type="entry name" value="NON-LTR RETROLELEMENT REVERSE TRANSCRIPTASE-LIKE PROTEIN-RELATED"/>
    <property type="match status" value="1"/>
</dbReference>
<reference evidence="1" key="2">
    <citation type="submission" date="2020-03" db="EMBL/GenBank/DDBJ databases">
        <title>Walnut 2.0.</title>
        <authorList>
            <person name="Marrano A."/>
            <person name="Britton M."/>
            <person name="Zimin A.V."/>
            <person name="Zaini P.A."/>
            <person name="Workman R."/>
            <person name="Puiu D."/>
            <person name="Bianco L."/>
            <person name="Allen B.J."/>
            <person name="Troggio M."/>
            <person name="Leslie C.A."/>
            <person name="Timp W."/>
            <person name="Dendekar A."/>
            <person name="Salzberg S.L."/>
            <person name="Neale D.B."/>
        </authorList>
    </citation>
    <scope>NUCLEOTIDE SEQUENCE</scope>
    <source>
        <tissue evidence="1">Leaves</tissue>
    </source>
</reference>
<proteinExistence type="predicted"/>
<gene>
    <name evidence="1" type="ORF">F2P56_003783</name>
</gene>
<reference evidence="1" key="1">
    <citation type="submission" date="2015-10" db="EMBL/GenBank/DDBJ databases">
        <authorList>
            <person name="Martinez-Garcia P.J."/>
            <person name="Crepeau M.W."/>
            <person name="Puiu D."/>
            <person name="Gonzalez-Ibeas D."/>
            <person name="Whalen J."/>
            <person name="Stevens K."/>
            <person name="Paul R."/>
            <person name="Butterfield T."/>
            <person name="Britton M."/>
            <person name="Reagan R."/>
            <person name="Chakraborty S."/>
            <person name="Walawage S.L."/>
            <person name="Vasquez-Gross H.A."/>
            <person name="Cardeno C."/>
            <person name="Famula R."/>
            <person name="Pratt K."/>
            <person name="Kuruganti S."/>
            <person name="Aradhya M.K."/>
            <person name="Leslie C.A."/>
            <person name="Dandekar A.M."/>
            <person name="Salzberg S.L."/>
            <person name="Wegrzyn J.L."/>
            <person name="Langley C.H."/>
            <person name="Neale D.B."/>
        </authorList>
    </citation>
    <scope>NUCLEOTIDE SEQUENCE</scope>
    <source>
        <tissue evidence="1">Leaves</tissue>
    </source>
</reference>
<evidence type="ECO:0000313" key="2">
    <source>
        <dbReference type="Proteomes" id="UP000619265"/>
    </source>
</evidence>
<organism evidence="1 2">
    <name type="scientific">Juglans regia</name>
    <name type="common">English walnut</name>
    <dbReference type="NCBI Taxonomy" id="51240"/>
    <lineage>
        <taxon>Eukaryota</taxon>
        <taxon>Viridiplantae</taxon>
        <taxon>Streptophyta</taxon>
        <taxon>Embryophyta</taxon>
        <taxon>Tracheophyta</taxon>
        <taxon>Spermatophyta</taxon>
        <taxon>Magnoliopsida</taxon>
        <taxon>eudicotyledons</taxon>
        <taxon>Gunneridae</taxon>
        <taxon>Pentapetalae</taxon>
        <taxon>rosids</taxon>
        <taxon>fabids</taxon>
        <taxon>Fagales</taxon>
        <taxon>Juglandaceae</taxon>
        <taxon>Juglans</taxon>
    </lineage>
</organism>
<name>A0A834D5Q8_JUGRE</name>
<evidence type="ECO:0000313" key="1">
    <source>
        <dbReference type="EMBL" id="KAF5477110.1"/>
    </source>
</evidence>
<dbReference type="Proteomes" id="UP000619265">
    <property type="component" value="Unassembled WGS sequence"/>
</dbReference>